<dbReference type="AlphaFoldDB" id="A0A6M0H0J5"/>
<sequence>MKRRKKLKMFFLVTILAIIGIIIYLNIPYSPVKTEYWKKINNIEKKQAKEQGIISKDDLRVLPEAIQKYFINNGYLGIEKTSKVIFSFKNVDFSMGLNKPNIKIDYIVYDFTNNPSRLALIDTKMFKIPFQGIDIYENGQGSMKGVIAKNVTLFNEKGDDMNSGALVTYLSECLMHPSLALQKNIKYREIDKYTVEATIVDNDIKVSGVFYFNENYEMTSFQSKRFAQDTNSYENWSAVASNYKKIKGINTPTRLQAIWHYDKGDLIYFDSKSMEIYYK</sequence>
<reference evidence="2 3" key="1">
    <citation type="submission" date="2020-02" db="EMBL/GenBank/DDBJ databases">
        <title>Genome assembly of a novel Clostridium senegalense strain.</title>
        <authorList>
            <person name="Gupta T.B."/>
            <person name="Jauregui R."/>
            <person name="Maclean P."/>
            <person name="Nawarathana A."/>
            <person name="Brightwell G."/>
        </authorList>
    </citation>
    <scope>NUCLEOTIDE SEQUENCE [LARGE SCALE GENOMIC DNA]</scope>
    <source>
        <strain evidence="2 3">AGRFS4</strain>
    </source>
</reference>
<dbReference type="RefSeq" id="WP_199869444.1">
    <property type="nucleotide sequence ID" value="NZ_JAAGPU010000006.1"/>
</dbReference>
<dbReference type="InterPro" id="IPR046674">
    <property type="entry name" value="DUF6544"/>
</dbReference>
<keyword evidence="1" id="KW-0472">Membrane</keyword>
<accession>A0A6M0H0J5</accession>
<keyword evidence="1" id="KW-1133">Transmembrane helix</keyword>
<dbReference type="Pfam" id="PF20181">
    <property type="entry name" value="DUF6544"/>
    <property type="match status" value="1"/>
</dbReference>
<protein>
    <submittedName>
        <fullName evidence="2">Uncharacterized protein</fullName>
    </submittedName>
</protein>
<evidence type="ECO:0000256" key="1">
    <source>
        <dbReference type="SAM" id="Phobius"/>
    </source>
</evidence>
<comment type="caution">
    <text evidence="2">The sequence shown here is derived from an EMBL/GenBank/DDBJ whole genome shotgun (WGS) entry which is preliminary data.</text>
</comment>
<organism evidence="2 3">
    <name type="scientific">Clostridium senegalense</name>
    <dbReference type="NCBI Taxonomy" id="1465809"/>
    <lineage>
        <taxon>Bacteria</taxon>
        <taxon>Bacillati</taxon>
        <taxon>Bacillota</taxon>
        <taxon>Clostridia</taxon>
        <taxon>Eubacteriales</taxon>
        <taxon>Clostridiaceae</taxon>
        <taxon>Clostridium</taxon>
    </lineage>
</organism>
<feature type="transmembrane region" description="Helical" evidence="1">
    <location>
        <begin position="7"/>
        <end position="27"/>
    </location>
</feature>
<keyword evidence="3" id="KW-1185">Reference proteome</keyword>
<keyword evidence="1" id="KW-0812">Transmembrane</keyword>
<gene>
    <name evidence="2" type="ORF">G3M99_05240</name>
</gene>
<dbReference type="Proteomes" id="UP000481872">
    <property type="component" value="Unassembled WGS sequence"/>
</dbReference>
<dbReference type="EMBL" id="JAAGPU010000006">
    <property type="protein sequence ID" value="NEU04275.1"/>
    <property type="molecule type" value="Genomic_DNA"/>
</dbReference>
<proteinExistence type="predicted"/>
<evidence type="ECO:0000313" key="2">
    <source>
        <dbReference type="EMBL" id="NEU04275.1"/>
    </source>
</evidence>
<evidence type="ECO:0000313" key="3">
    <source>
        <dbReference type="Proteomes" id="UP000481872"/>
    </source>
</evidence>
<name>A0A6M0H0J5_9CLOT</name>